<evidence type="ECO:0000256" key="4">
    <source>
        <dbReference type="ARBA" id="ARBA00023172"/>
    </source>
</evidence>
<dbReference type="GO" id="GO:0006310">
    <property type="term" value="P:DNA recombination"/>
    <property type="evidence" value="ECO:0007669"/>
    <property type="project" value="UniProtKB-KW"/>
</dbReference>
<evidence type="ECO:0000313" key="7">
    <source>
        <dbReference type="Proteomes" id="UP000316252"/>
    </source>
</evidence>
<dbReference type="PANTHER" id="PTHR30563:SF0">
    <property type="entry name" value="DNA RECOMBINATION PROTEIN RMUC"/>
    <property type="match status" value="1"/>
</dbReference>
<comment type="caution">
    <text evidence="6">The sequence shown here is derived from an EMBL/GenBank/DDBJ whole genome shotgun (WGS) entry which is preliminary data.</text>
</comment>
<reference evidence="6 7" key="1">
    <citation type="submission" date="2019-06" db="EMBL/GenBank/DDBJ databases">
        <authorList>
            <person name="Li F."/>
        </authorList>
    </citation>
    <scope>NUCLEOTIDE SEQUENCE [LARGE SCALE GENOMIC DNA]</scope>
    <source>
        <strain evidence="6 7">10F1D-1</strain>
    </source>
</reference>
<keyword evidence="4" id="KW-0233">DNA recombination</keyword>
<name>A0A506Y2Z5_9MICO</name>
<dbReference type="RefSeq" id="WP_141163157.1">
    <property type="nucleotide sequence ID" value="NZ_VHQG01000002.1"/>
</dbReference>
<evidence type="ECO:0000256" key="2">
    <source>
        <dbReference type="ARBA" id="ARBA00009840"/>
    </source>
</evidence>
<accession>A0A506Y2Z5</accession>
<dbReference type="Proteomes" id="UP000316252">
    <property type="component" value="Unassembled WGS sequence"/>
</dbReference>
<protein>
    <submittedName>
        <fullName evidence="6">DNA recombination protein RmuC</fullName>
    </submittedName>
</protein>
<comment type="function">
    <text evidence="1">Involved in DNA recombination.</text>
</comment>
<dbReference type="InterPro" id="IPR003798">
    <property type="entry name" value="DNA_recombination_RmuC"/>
</dbReference>
<sequence length="512" mass="56531">MELLLVALLIVNLAISAIALVVALRSRATSGPAVAADTQQNAEVRRDLAEQRQELMGLLRQDRDERGQAHRELQRDLAEQAKQARDAAALLTESVGQQMTALRQESESKLEKVRETVDEKLRTTLTTSLKENADKVEALTAANTTKHDELQTLLRGQMEKLQTSNEAKLEKMRETVDEKLQGTLEKRLGESFALVSKRLEEVQKGLGEMQNLASDVGGLKRVLTNVKNRGGWGEVQLSRQLEDILTPDQYDENVAVRPGSSERVEFAVKLPGKDENGTVIYLPIDSKFPQEDYERLLDAQELGEKSAIDDAAKRLERAILEQAKTIQSKYIDPPNTTDFAILYLPTEGLFAEVVRRAGLASRLQSEHRILITGPTTLMSLLNSLQMGFRTLAIEKRSSEVWQILAAAKAEFQKYGQVWSKLEKQLQTAQNTVQEAGRRTRAVERKLRVVESLPLESGMSGLDELVDSPAVEADPVAERDAALDGLGHDAIDPLLAGLDALSGDDDGAGRQSA</sequence>
<evidence type="ECO:0000256" key="1">
    <source>
        <dbReference type="ARBA" id="ARBA00003416"/>
    </source>
</evidence>
<gene>
    <name evidence="6" type="primary">rmuC</name>
    <name evidence="6" type="ORF">FJ657_08010</name>
</gene>
<evidence type="ECO:0000256" key="5">
    <source>
        <dbReference type="SAM" id="Coils"/>
    </source>
</evidence>
<evidence type="ECO:0000313" key="6">
    <source>
        <dbReference type="EMBL" id="TPW75797.1"/>
    </source>
</evidence>
<dbReference type="EMBL" id="VHQG01000002">
    <property type="protein sequence ID" value="TPW75797.1"/>
    <property type="molecule type" value="Genomic_DNA"/>
</dbReference>
<organism evidence="6 7">
    <name type="scientific">Schumannella soli</name>
    <dbReference type="NCBI Taxonomy" id="2590779"/>
    <lineage>
        <taxon>Bacteria</taxon>
        <taxon>Bacillati</taxon>
        <taxon>Actinomycetota</taxon>
        <taxon>Actinomycetes</taxon>
        <taxon>Micrococcales</taxon>
        <taxon>Microbacteriaceae</taxon>
        <taxon>Schumannella</taxon>
    </lineage>
</organism>
<dbReference type="OrthoDB" id="370725at2"/>
<dbReference type="Pfam" id="PF02646">
    <property type="entry name" value="RmuC"/>
    <property type="match status" value="1"/>
</dbReference>
<keyword evidence="7" id="KW-1185">Reference proteome</keyword>
<dbReference type="PANTHER" id="PTHR30563">
    <property type="entry name" value="DNA RECOMBINATION PROTEIN RMUC"/>
    <property type="match status" value="1"/>
</dbReference>
<proteinExistence type="inferred from homology"/>
<evidence type="ECO:0000256" key="3">
    <source>
        <dbReference type="ARBA" id="ARBA00023054"/>
    </source>
</evidence>
<dbReference type="AlphaFoldDB" id="A0A506Y2Z5"/>
<comment type="similarity">
    <text evidence="2">Belongs to the RmuC family.</text>
</comment>
<keyword evidence="3 5" id="KW-0175">Coiled coil</keyword>
<feature type="coiled-coil region" evidence="5">
    <location>
        <begin position="418"/>
        <end position="445"/>
    </location>
</feature>
<feature type="coiled-coil region" evidence="5">
    <location>
        <begin position="34"/>
        <end position="123"/>
    </location>
</feature>